<feature type="transmembrane region" description="Helical" evidence="5">
    <location>
        <begin position="640"/>
        <end position="659"/>
    </location>
</feature>
<accession>A0ABV9TDK3</accession>
<comment type="similarity">
    <text evidence="1 4">Belongs to the glycosyl hydrolase 26 family.</text>
</comment>
<keyword evidence="5" id="KW-0472">Membrane</keyword>
<gene>
    <name evidence="8" type="primary">opgC</name>
    <name evidence="8" type="ORF">ACFPCS_00505</name>
</gene>
<dbReference type="InterPro" id="IPR014550">
    <property type="entry name" value="UCP028704_OpgC"/>
</dbReference>
<dbReference type="SUPFAM" id="SSF51445">
    <property type="entry name" value="(Trans)glycosidases"/>
    <property type="match status" value="1"/>
</dbReference>
<evidence type="ECO:0000259" key="7">
    <source>
        <dbReference type="PROSITE" id="PS51764"/>
    </source>
</evidence>
<feature type="transmembrane region" description="Helical" evidence="5">
    <location>
        <begin position="787"/>
        <end position="805"/>
    </location>
</feature>
<feature type="transmembrane region" description="Helical" evidence="5">
    <location>
        <begin position="461"/>
        <end position="484"/>
    </location>
</feature>
<keyword evidence="9" id="KW-1185">Reference proteome</keyword>
<evidence type="ECO:0000256" key="1">
    <source>
        <dbReference type="ARBA" id="ARBA00007754"/>
    </source>
</evidence>
<dbReference type="PANTHER" id="PTHR40079">
    <property type="entry name" value="MANNAN ENDO-1,4-BETA-MANNOSIDASE E-RELATED"/>
    <property type="match status" value="1"/>
</dbReference>
<feature type="transmembrane region" description="Helical" evidence="5">
    <location>
        <begin position="758"/>
        <end position="781"/>
    </location>
</feature>
<comment type="caution">
    <text evidence="4">Lacks conserved residue(s) required for the propagation of feature annotation.</text>
</comment>
<dbReference type="InterPro" id="IPR022790">
    <property type="entry name" value="GH26_dom"/>
</dbReference>
<feature type="transmembrane region" description="Helical" evidence="5">
    <location>
        <begin position="434"/>
        <end position="455"/>
    </location>
</feature>
<keyword evidence="2" id="KW-0378">Hydrolase</keyword>
<feature type="transmembrane region" description="Helical" evidence="5">
    <location>
        <begin position="671"/>
        <end position="692"/>
    </location>
</feature>
<keyword evidence="3" id="KW-0326">Glycosidase</keyword>
<dbReference type="InterPro" id="IPR000805">
    <property type="entry name" value="Glyco_hydro_26"/>
</dbReference>
<dbReference type="Pfam" id="PF10129">
    <property type="entry name" value="OpgC_C"/>
    <property type="match status" value="1"/>
</dbReference>
<sequence>MSVGSPRPPLPAAAAALLTILALVLLPAAPARAAETPEPGAPYLGAVLDWGTDSAAGYADRLGEPAAVYGRPVPLPMDDREQGYLRHFLSQVAEQGGHALLTVRPDIALDRVDEAQAAVLAGQLADVTRDFDGTVFVRFAPQMNASWVPWGQQPEAYTQAFRAVAAAMDDRLEDPVLVWSPTVGTDYPFRAPTSSAPEGADLATLDTDGNGVWDRDDDAYGPYYPGDDVVDWVGLSAYHDETGSGEARNTVPDPDEFSTLLGGAGQGASDGFYAVYAAARDKPLMVETGSFWSPEAGGPSALEVKAPWWDQVLAAASSEAYDRIGAVVWNETVEERAGGAVAVDWRSTADPALADAFRERVQASSLVAGPVTEQAALPGAAPSAPGIVLRGPVAWGAAAAVLGAGLLLCLLPRTRSVRAWRYAEPSSRDSRIDMLRGVAIVFVVVNHVGLTSLFQSLTQEAVGVVSGAELFVLLSGAVLGMVYGPRVRGELGEVVDRTTARAWKLYVTALVVVLLVYALSRIPVLESGAVTTFTDQGTGAAGAGAAGSTYDLYAGMDGLFAFPVQAHLIPAVLLLQVGPWQFNIMGLYVVLILVSPLVLAALARGRAWLVLLISAGLYAVGTVFRIRLLPSQFEDSFPLLVWQVLFVLGMVAGFYRRQLVGWFADRRRRPLLVACLLLAVALALFSWSGPYASNSYDVRLDLLPEAVFRAVYDGYFGRTYLGIGRLVNVLLVVVAGYALLSAYWAVLRRALGWFLIPLGRASLYVFVMHVFLILAVTNIPVLRQGELWVNTLAYVAVLGLLWVMVRTRFLFGIVPR</sequence>
<feature type="transmembrane region" description="Helical" evidence="5">
    <location>
        <begin position="726"/>
        <end position="746"/>
    </location>
</feature>
<dbReference type="Proteomes" id="UP001595797">
    <property type="component" value="Unassembled WGS sequence"/>
</dbReference>
<feature type="transmembrane region" description="Helical" evidence="5">
    <location>
        <begin position="393"/>
        <end position="413"/>
    </location>
</feature>
<organism evidence="8 9">
    <name type="scientific">Kocuria oceani</name>
    <dbReference type="NCBI Taxonomy" id="988827"/>
    <lineage>
        <taxon>Bacteria</taxon>
        <taxon>Bacillati</taxon>
        <taxon>Actinomycetota</taxon>
        <taxon>Actinomycetes</taxon>
        <taxon>Micrococcales</taxon>
        <taxon>Micrococcaceae</taxon>
        <taxon>Kocuria</taxon>
    </lineage>
</organism>
<feature type="transmembrane region" description="Helical" evidence="5">
    <location>
        <begin position="609"/>
        <end position="628"/>
    </location>
</feature>
<evidence type="ECO:0000256" key="5">
    <source>
        <dbReference type="SAM" id="Phobius"/>
    </source>
</evidence>
<evidence type="ECO:0000313" key="8">
    <source>
        <dbReference type="EMBL" id="MFC4902045.1"/>
    </source>
</evidence>
<keyword evidence="6" id="KW-0732">Signal</keyword>
<feature type="chain" id="PRO_5046831730" evidence="6">
    <location>
        <begin position="34"/>
        <end position="816"/>
    </location>
</feature>
<protein>
    <submittedName>
        <fullName evidence="8">OpgC domain-containing protein</fullName>
    </submittedName>
</protein>
<feature type="transmembrane region" description="Helical" evidence="5">
    <location>
        <begin position="580"/>
        <end position="602"/>
    </location>
</feature>
<name>A0ABV9TDK3_9MICC</name>
<keyword evidence="5" id="KW-0812">Transmembrane</keyword>
<evidence type="ECO:0000256" key="2">
    <source>
        <dbReference type="ARBA" id="ARBA00022801"/>
    </source>
</evidence>
<evidence type="ECO:0000256" key="4">
    <source>
        <dbReference type="PROSITE-ProRule" id="PRU01100"/>
    </source>
</evidence>
<dbReference type="Gene3D" id="3.20.20.80">
    <property type="entry name" value="Glycosidases"/>
    <property type="match status" value="1"/>
</dbReference>
<comment type="caution">
    <text evidence="8">The sequence shown here is derived from an EMBL/GenBank/DDBJ whole genome shotgun (WGS) entry which is preliminary data.</text>
</comment>
<dbReference type="InterPro" id="IPR017853">
    <property type="entry name" value="GH"/>
</dbReference>
<dbReference type="PROSITE" id="PS51764">
    <property type="entry name" value="GH26"/>
    <property type="match status" value="1"/>
</dbReference>
<dbReference type="RefSeq" id="WP_277552580.1">
    <property type="nucleotide sequence ID" value="NZ_JARAMH010000031.1"/>
</dbReference>
<feature type="signal peptide" evidence="6">
    <location>
        <begin position="1"/>
        <end position="33"/>
    </location>
</feature>
<feature type="transmembrane region" description="Helical" evidence="5">
    <location>
        <begin position="505"/>
        <end position="524"/>
    </location>
</feature>
<dbReference type="EMBL" id="JBHSIW010000002">
    <property type="protein sequence ID" value="MFC4902045.1"/>
    <property type="molecule type" value="Genomic_DNA"/>
</dbReference>
<evidence type="ECO:0000256" key="3">
    <source>
        <dbReference type="ARBA" id="ARBA00023295"/>
    </source>
</evidence>
<dbReference type="PANTHER" id="PTHR40079:SF4">
    <property type="entry name" value="GH26 DOMAIN-CONTAINING PROTEIN-RELATED"/>
    <property type="match status" value="1"/>
</dbReference>
<evidence type="ECO:0000313" key="9">
    <source>
        <dbReference type="Proteomes" id="UP001595797"/>
    </source>
</evidence>
<keyword evidence="5" id="KW-1133">Transmembrane helix</keyword>
<evidence type="ECO:0000256" key="6">
    <source>
        <dbReference type="SAM" id="SignalP"/>
    </source>
</evidence>
<reference evidence="9" key="1">
    <citation type="journal article" date="2019" name="Int. J. Syst. Evol. Microbiol.">
        <title>The Global Catalogue of Microorganisms (GCM) 10K type strain sequencing project: providing services to taxonomists for standard genome sequencing and annotation.</title>
        <authorList>
            <consortium name="The Broad Institute Genomics Platform"/>
            <consortium name="The Broad Institute Genome Sequencing Center for Infectious Disease"/>
            <person name="Wu L."/>
            <person name="Ma J."/>
        </authorList>
    </citation>
    <scope>NUCLEOTIDE SEQUENCE [LARGE SCALE GENOMIC DNA]</scope>
    <source>
        <strain evidence="9">CGMCC 4.6946</strain>
    </source>
</reference>
<proteinExistence type="inferred from homology"/>
<feature type="domain" description="GH26" evidence="7">
    <location>
        <begin position="12"/>
        <end position="357"/>
    </location>
</feature>